<reference evidence="7 8" key="1">
    <citation type="submission" date="2024-04" db="EMBL/GenBank/DDBJ databases">
        <title>Aurantiacibacter sp. DGU6 16S ribosomal RNA gene Genome sequencing and assembly.</title>
        <authorList>
            <person name="Park S."/>
        </authorList>
    </citation>
    <scope>NUCLEOTIDE SEQUENCE [LARGE SCALE GENOMIC DNA]</scope>
    <source>
        <strain evidence="7 8">DGU6</strain>
    </source>
</reference>
<evidence type="ECO:0000256" key="2">
    <source>
        <dbReference type="ARBA" id="ARBA00022729"/>
    </source>
</evidence>
<feature type="signal peptide" evidence="5">
    <location>
        <begin position="1"/>
        <end position="19"/>
    </location>
</feature>
<evidence type="ECO:0000256" key="3">
    <source>
        <dbReference type="ARBA" id="ARBA00022970"/>
    </source>
</evidence>
<dbReference type="PANTHER" id="PTHR30483">
    <property type="entry name" value="LEUCINE-SPECIFIC-BINDING PROTEIN"/>
    <property type="match status" value="1"/>
</dbReference>
<dbReference type="PANTHER" id="PTHR30483:SF6">
    <property type="entry name" value="PERIPLASMIC BINDING PROTEIN OF ABC TRANSPORTER FOR NATURAL AMINO ACIDS"/>
    <property type="match status" value="1"/>
</dbReference>
<evidence type="ECO:0000256" key="1">
    <source>
        <dbReference type="ARBA" id="ARBA00010062"/>
    </source>
</evidence>
<dbReference type="RefSeq" id="WP_341672783.1">
    <property type="nucleotide sequence ID" value="NZ_JBBYHV010000001.1"/>
</dbReference>
<name>A0ABU9ICV9_9SPHN</name>
<feature type="chain" id="PRO_5046788233" evidence="5">
    <location>
        <begin position="20"/>
        <end position="387"/>
    </location>
</feature>
<dbReference type="Gene3D" id="3.40.50.2300">
    <property type="match status" value="2"/>
</dbReference>
<evidence type="ECO:0000256" key="4">
    <source>
        <dbReference type="SAM" id="MobiDB-lite"/>
    </source>
</evidence>
<comment type="caution">
    <text evidence="7">The sequence shown here is derived from an EMBL/GenBank/DDBJ whole genome shotgun (WGS) entry which is preliminary data.</text>
</comment>
<dbReference type="PROSITE" id="PS51257">
    <property type="entry name" value="PROKAR_LIPOPROTEIN"/>
    <property type="match status" value="1"/>
</dbReference>
<feature type="region of interest" description="Disordered" evidence="4">
    <location>
        <begin position="28"/>
        <end position="50"/>
    </location>
</feature>
<accession>A0ABU9ICV9</accession>
<keyword evidence="3" id="KW-0813">Transport</keyword>
<dbReference type="Proteomes" id="UP001497045">
    <property type="component" value="Unassembled WGS sequence"/>
</dbReference>
<gene>
    <name evidence="7" type="ORF">AAEO60_06215</name>
</gene>
<dbReference type="Pfam" id="PF13458">
    <property type="entry name" value="Peripla_BP_6"/>
    <property type="match status" value="1"/>
</dbReference>
<evidence type="ECO:0000256" key="5">
    <source>
        <dbReference type="SAM" id="SignalP"/>
    </source>
</evidence>
<keyword evidence="3" id="KW-0029">Amino-acid transport</keyword>
<comment type="similarity">
    <text evidence="1">Belongs to the leucine-binding protein family.</text>
</comment>
<sequence length="387" mass="40679">MFGNLKRILVAGAVTLLMAGCTVIPDGDGSRPDGGGPVITQPTGPSDAVLPEDEGRHRVALLVPMSGSNADVGQSIANATTMALLDTGAENLRITTYDTGGGAGAAASRAIADGNRLILGPLQRDNVGAVLAQARAADVPLITFSNDTTVARNDVFVMGHVPEQSVVRTVNFAIDEGARHFAILAPRGDYGNRTTSAAEAAVLARGGSIVDVQRYDRNNTSIISAAERLAAQGGYDTVLIADSARLAALAAPRLKDAGDDLPSIIGTELWSRQDSLLTVPSMRNGWFAAVPDDRFRQFASSYESRFGEQPFRIATLGYDAVLLTLRLTRDWRPGTDLPAGLLTDDGGFLGLDGVIRFQSNGVGERTMEVRQIGNGVFTVVSPAPTSF</sequence>
<protein>
    <submittedName>
        <fullName evidence="7">Penicillin-binding protein activator</fullName>
    </submittedName>
</protein>
<dbReference type="SUPFAM" id="SSF53822">
    <property type="entry name" value="Periplasmic binding protein-like I"/>
    <property type="match status" value="1"/>
</dbReference>
<dbReference type="InterPro" id="IPR028081">
    <property type="entry name" value="Leu-bd"/>
</dbReference>
<evidence type="ECO:0000259" key="6">
    <source>
        <dbReference type="Pfam" id="PF13458"/>
    </source>
</evidence>
<keyword evidence="8" id="KW-1185">Reference proteome</keyword>
<evidence type="ECO:0000313" key="8">
    <source>
        <dbReference type="Proteomes" id="UP001497045"/>
    </source>
</evidence>
<proteinExistence type="inferred from homology"/>
<keyword evidence="2 5" id="KW-0732">Signal</keyword>
<feature type="domain" description="Leucine-binding protein" evidence="6">
    <location>
        <begin position="58"/>
        <end position="331"/>
    </location>
</feature>
<evidence type="ECO:0000313" key="7">
    <source>
        <dbReference type="EMBL" id="MEL1250261.1"/>
    </source>
</evidence>
<dbReference type="EMBL" id="JBBYHV010000001">
    <property type="protein sequence ID" value="MEL1250261.1"/>
    <property type="molecule type" value="Genomic_DNA"/>
</dbReference>
<organism evidence="7 8">
    <name type="scientific">Aurantiacibacter gilvus</name>
    <dbReference type="NCBI Taxonomy" id="3139141"/>
    <lineage>
        <taxon>Bacteria</taxon>
        <taxon>Pseudomonadati</taxon>
        <taxon>Pseudomonadota</taxon>
        <taxon>Alphaproteobacteria</taxon>
        <taxon>Sphingomonadales</taxon>
        <taxon>Erythrobacteraceae</taxon>
        <taxon>Aurantiacibacter</taxon>
    </lineage>
</organism>
<dbReference type="InterPro" id="IPR051010">
    <property type="entry name" value="BCAA_transport"/>
</dbReference>
<dbReference type="InterPro" id="IPR028082">
    <property type="entry name" value="Peripla_BP_I"/>
</dbReference>
<dbReference type="CDD" id="cd06339">
    <property type="entry name" value="PBP1_YraM_LppC_lipoprotein-like"/>
    <property type="match status" value="1"/>
</dbReference>